<dbReference type="EMBL" id="JAUCMV010000004">
    <property type="protein sequence ID" value="KAK0406307.1"/>
    <property type="molecule type" value="Genomic_DNA"/>
</dbReference>
<dbReference type="InterPro" id="IPR050888">
    <property type="entry name" value="ZnF_C2H2-type_TF"/>
</dbReference>
<dbReference type="AlphaFoldDB" id="A0AA39LQU6"/>
<evidence type="ECO:0000256" key="2">
    <source>
        <dbReference type="ARBA" id="ARBA00022723"/>
    </source>
</evidence>
<name>A0AA39LQU6_9BILA</name>
<comment type="caution">
    <text evidence="10">The sequence shown here is derived from an EMBL/GenBank/DDBJ whole genome shotgun (WGS) entry which is preliminary data.</text>
</comment>
<dbReference type="Gene3D" id="3.30.160.60">
    <property type="entry name" value="Classic Zinc Finger"/>
    <property type="match status" value="1"/>
</dbReference>
<reference evidence="10" key="1">
    <citation type="submission" date="2023-06" db="EMBL/GenBank/DDBJ databases">
        <title>Genomic analysis of the entomopathogenic nematode Steinernema hermaphroditum.</title>
        <authorList>
            <person name="Schwarz E.M."/>
            <person name="Heppert J.K."/>
            <person name="Baniya A."/>
            <person name="Schwartz H.T."/>
            <person name="Tan C.-H."/>
            <person name="Antoshechkin I."/>
            <person name="Sternberg P.W."/>
            <person name="Goodrich-Blair H."/>
            <person name="Dillman A.R."/>
        </authorList>
    </citation>
    <scope>NUCLEOTIDE SEQUENCE</scope>
    <source>
        <strain evidence="10">PS9179</strain>
        <tissue evidence="10">Whole animal</tissue>
    </source>
</reference>
<sequence>MSVNSPFYEALECPMCDSLYVESLWSLFSHIAQTHESFPISALTFESLEKMKKVAPKSRVSIIRPAFNENGDPSLYLSALMPLHSVKPTSALSAEVAENGARTSEQQGRKPTTNGGDDERIEVKYYICIQCGEQIGDSSAIAAHKAKHHEERTSIAEENAISTLVALSNDMRGFEPSEPVTITTTPPNSLPSQSPPVKEEDLPSVDSFKIKRTRNRLNAPRPRRPALSSQAKASALTCTFCGELFQNKCKLTRHLMDHKLARNPYRCPYKDCLQSYEFKNKFKSHLLRQHQNLSAAEFTRLLDEGDKEAERLKKLEQKGVKIDQSSQAIARGLLQGAIDQVLKDNSCSDSSYGSLKEEMINVDELDLEN</sequence>
<evidence type="ECO:0000256" key="4">
    <source>
        <dbReference type="ARBA" id="ARBA00022771"/>
    </source>
</evidence>
<dbReference type="PROSITE" id="PS00028">
    <property type="entry name" value="ZINC_FINGER_C2H2_1"/>
    <property type="match status" value="3"/>
</dbReference>
<evidence type="ECO:0000256" key="8">
    <source>
        <dbReference type="SAM" id="MobiDB-lite"/>
    </source>
</evidence>
<evidence type="ECO:0000256" key="5">
    <source>
        <dbReference type="ARBA" id="ARBA00022833"/>
    </source>
</evidence>
<dbReference type="Proteomes" id="UP001175271">
    <property type="component" value="Unassembled WGS sequence"/>
</dbReference>
<keyword evidence="2" id="KW-0479">Metal-binding</keyword>
<comment type="subcellular location">
    <subcellularLocation>
        <location evidence="1">Nucleus</location>
    </subcellularLocation>
</comment>
<evidence type="ECO:0000256" key="6">
    <source>
        <dbReference type="ARBA" id="ARBA00023242"/>
    </source>
</evidence>
<feature type="compositionally biased region" description="Polar residues" evidence="8">
    <location>
        <begin position="180"/>
        <end position="192"/>
    </location>
</feature>
<feature type="domain" description="C2H2-type" evidence="9">
    <location>
        <begin position="126"/>
        <end position="153"/>
    </location>
</feature>
<keyword evidence="6" id="KW-0539">Nucleus</keyword>
<dbReference type="PROSITE" id="PS50157">
    <property type="entry name" value="ZINC_FINGER_C2H2_2"/>
    <property type="match status" value="2"/>
</dbReference>
<gene>
    <name evidence="10" type="ORF">QR680_018494</name>
</gene>
<dbReference type="InterPro" id="IPR013087">
    <property type="entry name" value="Znf_C2H2_type"/>
</dbReference>
<organism evidence="10 11">
    <name type="scientific">Steinernema hermaphroditum</name>
    <dbReference type="NCBI Taxonomy" id="289476"/>
    <lineage>
        <taxon>Eukaryota</taxon>
        <taxon>Metazoa</taxon>
        <taxon>Ecdysozoa</taxon>
        <taxon>Nematoda</taxon>
        <taxon>Chromadorea</taxon>
        <taxon>Rhabditida</taxon>
        <taxon>Tylenchina</taxon>
        <taxon>Panagrolaimomorpha</taxon>
        <taxon>Strongyloidoidea</taxon>
        <taxon>Steinernematidae</taxon>
        <taxon>Steinernema</taxon>
    </lineage>
</organism>
<evidence type="ECO:0000259" key="9">
    <source>
        <dbReference type="PROSITE" id="PS50157"/>
    </source>
</evidence>
<protein>
    <recommendedName>
        <fullName evidence="9">C2H2-type domain-containing protein</fullName>
    </recommendedName>
</protein>
<evidence type="ECO:0000313" key="10">
    <source>
        <dbReference type="EMBL" id="KAK0406307.1"/>
    </source>
</evidence>
<keyword evidence="5" id="KW-0862">Zinc</keyword>
<dbReference type="SMART" id="SM00355">
    <property type="entry name" value="ZnF_C2H2"/>
    <property type="match status" value="4"/>
</dbReference>
<dbReference type="GO" id="GO:0005634">
    <property type="term" value="C:nucleus"/>
    <property type="evidence" value="ECO:0007669"/>
    <property type="project" value="UniProtKB-SubCell"/>
</dbReference>
<feature type="region of interest" description="Disordered" evidence="8">
    <location>
        <begin position="93"/>
        <end position="117"/>
    </location>
</feature>
<dbReference type="PANTHER" id="PTHR24406">
    <property type="entry name" value="TRANSCRIPTIONAL REPRESSOR CTCFL-RELATED"/>
    <property type="match status" value="1"/>
</dbReference>
<feature type="region of interest" description="Disordered" evidence="8">
    <location>
        <begin position="173"/>
        <end position="206"/>
    </location>
</feature>
<evidence type="ECO:0000256" key="1">
    <source>
        <dbReference type="ARBA" id="ARBA00004123"/>
    </source>
</evidence>
<proteinExistence type="predicted"/>
<feature type="domain" description="C2H2-type" evidence="9">
    <location>
        <begin position="236"/>
        <end position="263"/>
    </location>
</feature>
<evidence type="ECO:0000313" key="11">
    <source>
        <dbReference type="Proteomes" id="UP001175271"/>
    </source>
</evidence>
<keyword evidence="4 7" id="KW-0863">Zinc-finger</keyword>
<accession>A0AA39LQU6</accession>
<keyword evidence="11" id="KW-1185">Reference proteome</keyword>
<evidence type="ECO:0000256" key="7">
    <source>
        <dbReference type="PROSITE-ProRule" id="PRU00042"/>
    </source>
</evidence>
<dbReference type="GO" id="GO:0008270">
    <property type="term" value="F:zinc ion binding"/>
    <property type="evidence" value="ECO:0007669"/>
    <property type="project" value="UniProtKB-KW"/>
</dbReference>
<evidence type="ECO:0000256" key="3">
    <source>
        <dbReference type="ARBA" id="ARBA00022737"/>
    </source>
</evidence>
<feature type="compositionally biased region" description="Polar residues" evidence="8">
    <location>
        <begin position="101"/>
        <end position="115"/>
    </location>
</feature>
<keyword evidence="3" id="KW-0677">Repeat</keyword>